<name>A0A2P2MUG5_RHIMU</name>
<dbReference type="AlphaFoldDB" id="A0A2P2MUG5"/>
<protein>
    <submittedName>
        <fullName evidence="1">Uncharacterized protein</fullName>
    </submittedName>
</protein>
<organism evidence="1">
    <name type="scientific">Rhizophora mucronata</name>
    <name type="common">Asiatic mangrove</name>
    <dbReference type="NCBI Taxonomy" id="61149"/>
    <lineage>
        <taxon>Eukaryota</taxon>
        <taxon>Viridiplantae</taxon>
        <taxon>Streptophyta</taxon>
        <taxon>Embryophyta</taxon>
        <taxon>Tracheophyta</taxon>
        <taxon>Spermatophyta</taxon>
        <taxon>Magnoliopsida</taxon>
        <taxon>eudicotyledons</taxon>
        <taxon>Gunneridae</taxon>
        <taxon>Pentapetalae</taxon>
        <taxon>rosids</taxon>
        <taxon>fabids</taxon>
        <taxon>Malpighiales</taxon>
        <taxon>Rhizophoraceae</taxon>
        <taxon>Rhizophora</taxon>
    </lineage>
</organism>
<sequence>MATFNWIKFCSTFMTAYNCNRANNQCVSVTKPVTRSTVGKPEISWDGV</sequence>
<evidence type="ECO:0000313" key="1">
    <source>
        <dbReference type="EMBL" id="MBX33864.1"/>
    </source>
</evidence>
<proteinExistence type="predicted"/>
<dbReference type="EMBL" id="GGEC01053380">
    <property type="protein sequence ID" value="MBX33864.1"/>
    <property type="molecule type" value="Transcribed_RNA"/>
</dbReference>
<accession>A0A2P2MUG5</accession>
<reference evidence="1" key="1">
    <citation type="submission" date="2018-02" db="EMBL/GenBank/DDBJ databases">
        <title>Rhizophora mucronata_Transcriptome.</title>
        <authorList>
            <person name="Meera S.P."/>
            <person name="Sreeshan A."/>
            <person name="Augustine A."/>
        </authorList>
    </citation>
    <scope>NUCLEOTIDE SEQUENCE</scope>
    <source>
        <tissue evidence="1">Leaf</tissue>
    </source>
</reference>